<dbReference type="Proteomes" id="UP000034444">
    <property type="component" value="Chromosome"/>
</dbReference>
<dbReference type="KEGG" id="slh:YH65_07035"/>
<dbReference type="SUPFAM" id="SSF47598">
    <property type="entry name" value="Ribbon-helix-helix"/>
    <property type="match status" value="1"/>
</dbReference>
<organism evidence="1 2">
    <name type="scientific">Sulfurovum lithotrophicum</name>
    <dbReference type="NCBI Taxonomy" id="206403"/>
    <lineage>
        <taxon>Bacteria</taxon>
        <taxon>Pseudomonadati</taxon>
        <taxon>Campylobacterota</taxon>
        <taxon>Epsilonproteobacteria</taxon>
        <taxon>Campylobacterales</taxon>
        <taxon>Sulfurovaceae</taxon>
        <taxon>Sulfurovum</taxon>
    </lineage>
</organism>
<dbReference type="CDD" id="cd22231">
    <property type="entry name" value="RHH_NikR_HicB-like"/>
    <property type="match status" value="1"/>
</dbReference>
<dbReference type="InterPro" id="IPR010985">
    <property type="entry name" value="Ribbon_hlx_hlx"/>
</dbReference>
<sequence length="91" mass="10625">MLSVEQLEKQQVGLRLPKYLVDDIDAFTEKYSVNRTDIITEAIKSYISEQKSKLFYDNFENAAQELQEIRSSKKDKEIQSLNGLIDELENH</sequence>
<evidence type="ECO:0000313" key="1">
    <source>
        <dbReference type="EMBL" id="AKF25173.1"/>
    </source>
</evidence>
<dbReference type="EMBL" id="CP011308">
    <property type="protein sequence ID" value="AKF25173.1"/>
    <property type="molecule type" value="Genomic_DNA"/>
</dbReference>
<dbReference type="GO" id="GO:0006355">
    <property type="term" value="P:regulation of DNA-templated transcription"/>
    <property type="evidence" value="ECO:0007669"/>
    <property type="project" value="InterPro"/>
</dbReference>
<reference evidence="2" key="2">
    <citation type="journal article" date="2017" name="Stand. Genomic Sci.">
        <title>Complete genome sequence of the sulfur-oxidizing chemolithoautotrophic Sulfurovum lithotrophicum 42BKTT.</title>
        <authorList>
            <person name="Jeon W."/>
            <person name="Priscilla L."/>
            <person name="Park G."/>
            <person name="Lee H."/>
            <person name="Lee N."/>
            <person name="Lee D."/>
            <person name="Kwon H."/>
            <person name="Ahn I."/>
            <person name="Lee C."/>
            <person name="Lee H."/>
            <person name="Ahn J."/>
        </authorList>
    </citation>
    <scope>NUCLEOTIDE SEQUENCE [LARGE SCALE GENOMIC DNA]</scope>
    <source>
        <strain evidence="2">ATCC BAA-797 / 42BKT</strain>
    </source>
</reference>
<keyword evidence="2" id="KW-1185">Reference proteome</keyword>
<accession>A0A7U4M1J5</accession>
<gene>
    <name evidence="1" type="ORF">YH65_07035</name>
</gene>
<dbReference type="RefSeq" id="WP_046551254.1">
    <property type="nucleotide sequence ID" value="NZ_CP011308.1"/>
</dbReference>
<evidence type="ECO:0000313" key="2">
    <source>
        <dbReference type="Proteomes" id="UP000034444"/>
    </source>
</evidence>
<evidence type="ECO:0008006" key="3">
    <source>
        <dbReference type="Google" id="ProtNLM"/>
    </source>
</evidence>
<proteinExistence type="predicted"/>
<dbReference type="InterPro" id="IPR013321">
    <property type="entry name" value="Arc_rbn_hlx_hlx"/>
</dbReference>
<dbReference type="OrthoDB" id="5373229at2"/>
<name>A0A7U4M1J5_9BACT</name>
<reference evidence="1 2" key="1">
    <citation type="submission" date="2015-04" db="EMBL/GenBank/DDBJ databases">
        <title>Complete genome sequence of Sulfurovum lithotrophicum ATCC BAA-797T.</title>
        <authorList>
            <person name="Ahn J."/>
            <person name="Park G."/>
            <person name="Jeon W."/>
            <person name="Jang Y."/>
            <person name="Jang M."/>
            <person name="Lee H."/>
            <person name="Lee H."/>
        </authorList>
    </citation>
    <scope>NUCLEOTIDE SEQUENCE [LARGE SCALE GENOMIC DNA]</scope>
    <source>
        <strain evidence="2">ATCC BAA-797 / 42BKT</strain>
    </source>
</reference>
<dbReference type="Gene3D" id="1.10.1220.10">
    <property type="entry name" value="Met repressor-like"/>
    <property type="match status" value="1"/>
</dbReference>
<dbReference type="AlphaFoldDB" id="A0A7U4M1J5"/>
<protein>
    <recommendedName>
        <fullName evidence="3">CopG family transcriptional regulator</fullName>
    </recommendedName>
</protein>